<feature type="domain" description="Gfo/Idh/MocA-like oxidoreductase N-terminal" evidence="1">
    <location>
        <begin position="14"/>
        <end position="126"/>
    </location>
</feature>
<dbReference type="AlphaFoldDB" id="A0A926NYZ3"/>
<dbReference type="InterPro" id="IPR000683">
    <property type="entry name" value="Gfo/Idh/MocA-like_OxRdtase_N"/>
</dbReference>
<proteinExistence type="predicted"/>
<sequence>MNTIVSSPLQRLPVRVLLIGLGRMGQLHLKCLSGLTSVDLAGVVDTDAGRAGAANGLRFSSDPADFAGEFDAAIIAVPADNHAEVALPLLARGVNCLVEKPLALSSGEIGKMIAAARAGGAVLAVGQVERFNPQIENCTARLGRQAGDIRVERLSQGSGAPGEADVISDLMIHDLDWIIRHEGSTDCAIDLLETRGPVDRLEYVRCRLDFGPRRYDLSAGHGEDCRKRTVQISAADGVAEDYDLLDFMCGKRLDPLTRQAQAFVDACHGGETELATASDALAVYHLIERIRALGDPVLEPAERFA</sequence>
<dbReference type="GO" id="GO:0000166">
    <property type="term" value="F:nucleotide binding"/>
    <property type="evidence" value="ECO:0007669"/>
    <property type="project" value="InterPro"/>
</dbReference>
<dbReference type="EMBL" id="JABFCZ010000011">
    <property type="protein sequence ID" value="MBD1546886.1"/>
    <property type="molecule type" value="Genomic_DNA"/>
</dbReference>
<dbReference type="Proteomes" id="UP000598467">
    <property type="component" value="Unassembled WGS sequence"/>
</dbReference>
<evidence type="ECO:0000313" key="3">
    <source>
        <dbReference type="Proteomes" id="UP000598467"/>
    </source>
</evidence>
<dbReference type="SUPFAM" id="SSF51735">
    <property type="entry name" value="NAD(P)-binding Rossmann-fold domains"/>
    <property type="match status" value="1"/>
</dbReference>
<dbReference type="PANTHER" id="PTHR43377">
    <property type="entry name" value="BILIVERDIN REDUCTASE A"/>
    <property type="match status" value="1"/>
</dbReference>
<evidence type="ECO:0000313" key="2">
    <source>
        <dbReference type="EMBL" id="MBD1546886.1"/>
    </source>
</evidence>
<gene>
    <name evidence="2" type="ORF">HK439_11475</name>
</gene>
<dbReference type="InterPro" id="IPR036291">
    <property type="entry name" value="NAD(P)-bd_dom_sf"/>
</dbReference>
<dbReference type="Gene3D" id="3.30.360.10">
    <property type="entry name" value="Dihydrodipicolinate Reductase, domain 2"/>
    <property type="match status" value="1"/>
</dbReference>
<reference evidence="2" key="1">
    <citation type="submission" date="2020-05" db="EMBL/GenBank/DDBJ databases">
        <title>Identification of trans-AT polyketide cluster in two marine bacteria, producers of a novel glutaramide-containing polyketide sesbanimide D and analogs.</title>
        <authorList>
            <person name="Kacar D."/>
            <person name="Rodriguez P."/>
            <person name="Canedo L."/>
            <person name="Gonzalez E."/>
            <person name="Galan B."/>
            <person name="De La Calle F."/>
            <person name="Garcia J.L."/>
        </authorList>
    </citation>
    <scope>NUCLEOTIDE SEQUENCE</scope>
    <source>
        <strain evidence="2">PHM038</strain>
    </source>
</reference>
<dbReference type="Gene3D" id="3.40.50.720">
    <property type="entry name" value="NAD(P)-binding Rossmann-like Domain"/>
    <property type="match status" value="1"/>
</dbReference>
<name>A0A926NYZ3_9HYPH</name>
<dbReference type="Pfam" id="PF01408">
    <property type="entry name" value="GFO_IDH_MocA"/>
    <property type="match status" value="1"/>
</dbReference>
<protein>
    <submittedName>
        <fullName evidence="2">Gfo/Idh/MocA family oxidoreductase</fullName>
    </submittedName>
</protein>
<comment type="caution">
    <text evidence="2">The sequence shown here is derived from an EMBL/GenBank/DDBJ whole genome shotgun (WGS) entry which is preliminary data.</text>
</comment>
<dbReference type="PANTHER" id="PTHR43377:SF1">
    <property type="entry name" value="BILIVERDIN REDUCTASE A"/>
    <property type="match status" value="1"/>
</dbReference>
<organism evidence="2 3">
    <name type="scientific">Roseibium aggregatum</name>
    <dbReference type="NCBI Taxonomy" id="187304"/>
    <lineage>
        <taxon>Bacteria</taxon>
        <taxon>Pseudomonadati</taxon>
        <taxon>Pseudomonadota</taxon>
        <taxon>Alphaproteobacteria</taxon>
        <taxon>Hyphomicrobiales</taxon>
        <taxon>Stappiaceae</taxon>
        <taxon>Roseibium</taxon>
    </lineage>
</organism>
<dbReference type="RefSeq" id="WP_190291635.1">
    <property type="nucleotide sequence ID" value="NZ_JABFCZ010000011.1"/>
</dbReference>
<evidence type="ECO:0000259" key="1">
    <source>
        <dbReference type="Pfam" id="PF01408"/>
    </source>
</evidence>
<dbReference type="InterPro" id="IPR051450">
    <property type="entry name" value="Gfo/Idh/MocA_Oxidoreductases"/>
</dbReference>
<accession>A0A926NYZ3</accession>